<protein>
    <recommendedName>
        <fullName evidence="3">Alkaline phosphatase</fullName>
    </recommendedName>
</protein>
<sequence>MTIIKHIRGQYHVLLIIVDGWRFSGTSLTRVSGPAFVHRLIPRYKHEALPHALESLQANLHGHKGLVVSGFEHGSIGYLSYLPHGLPSHHNPSGLDPQNNFLVVRTKGNDNLGLYQVKVGFCIAKLRPRARGCLPSQRLDPSLPKLF</sequence>
<dbReference type="Proteomes" id="UP000235145">
    <property type="component" value="Unassembled WGS sequence"/>
</dbReference>
<keyword evidence="2" id="KW-1185">Reference proteome</keyword>
<organism evidence="1 2">
    <name type="scientific">Lactuca sativa</name>
    <name type="common">Garden lettuce</name>
    <dbReference type="NCBI Taxonomy" id="4236"/>
    <lineage>
        <taxon>Eukaryota</taxon>
        <taxon>Viridiplantae</taxon>
        <taxon>Streptophyta</taxon>
        <taxon>Embryophyta</taxon>
        <taxon>Tracheophyta</taxon>
        <taxon>Spermatophyta</taxon>
        <taxon>Magnoliopsida</taxon>
        <taxon>eudicotyledons</taxon>
        <taxon>Gunneridae</taxon>
        <taxon>Pentapetalae</taxon>
        <taxon>asterids</taxon>
        <taxon>campanulids</taxon>
        <taxon>Asterales</taxon>
        <taxon>Asteraceae</taxon>
        <taxon>Cichorioideae</taxon>
        <taxon>Cichorieae</taxon>
        <taxon>Lactucinae</taxon>
        <taxon>Lactuca</taxon>
    </lineage>
</organism>
<gene>
    <name evidence="1" type="ORF">LSAT_V11C300147260</name>
</gene>
<evidence type="ECO:0008006" key="3">
    <source>
        <dbReference type="Google" id="ProtNLM"/>
    </source>
</evidence>
<proteinExistence type="predicted"/>
<dbReference type="EMBL" id="NBSK02000003">
    <property type="protein sequence ID" value="KAJ0218241.1"/>
    <property type="molecule type" value="Genomic_DNA"/>
</dbReference>
<evidence type="ECO:0000313" key="1">
    <source>
        <dbReference type="EMBL" id="KAJ0218241.1"/>
    </source>
</evidence>
<reference evidence="1 2" key="1">
    <citation type="journal article" date="2017" name="Nat. Commun.">
        <title>Genome assembly with in vitro proximity ligation data and whole-genome triplication in lettuce.</title>
        <authorList>
            <person name="Reyes-Chin-Wo S."/>
            <person name="Wang Z."/>
            <person name="Yang X."/>
            <person name="Kozik A."/>
            <person name="Arikit S."/>
            <person name="Song C."/>
            <person name="Xia L."/>
            <person name="Froenicke L."/>
            <person name="Lavelle D.O."/>
            <person name="Truco M.J."/>
            <person name="Xia R."/>
            <person name="Zhu S."/>
            <person name="Xu C."/>
            <person name="Xu H."/>
            <person name="Xu X."/>
            <person name="Cox K."/>
            <person name="Korf I."/>
            <person name="Meyers B.C."/>
            <person name="Michelmore R.W."/>
        </authorList>
    </citation>
    <scope>NUCLEOTIDE SEQUENCE [LARGE SCALE GENOMIC DNA]</scope>
    <source>
        <strain evidence="2">cv. Salinas</strain>
        <tissue evidence="1">Seedlings</tissue>
    </source>
</reference>
<comment type="caution">
    <text evidence="1">The sequence shown here is derived from an EMBL/GenBank/DDBJ whole genome shotgun (WGS) entry which is preliminary data.</text>
</comment>
<name>A0A9R1XM48_LACSA</name>
<evidence type="ECO:0000313" key="2">
    <source>
        <dbReference type="Proteomes" id="UP000235145"/>
    </source>
</evidence>
<accession>A0A9R1XM48</accession>
<dbReference type="AlphaFoldDB" id="A0A9R1XM48"/>